<sequence length="581" mass="67821">MCLAETYFAELRLSYVFCGTVYCGNVFCGNVFAEPCLAEKKADGLVIRDRIITNFVPDGYKPLKSITNPKHYELFNVPESVENSLLFLNGYHFYYIADGSNYVSRTREGLSQKIIDEIFDRIDFHKISPLLTPNGIWRLYVANRKDYMLLLSRPYLFGNYMFDEAPNCLKLHQAIPELSNVHIEKCNYEGGSLFIFNIYDRSKFINIVHLNGSSLKMLKLFYTRNLNGMSLHSSIIDNSILVFNQPSKEKVLDILKSIRSAKPPNYSQRGNSSRYILLTRRNIIHFPAIILKSVVVPSMSNESSCFRIKDGFVIRGRMKMNFVPDGYKPFRSMNNPKHYELFNVPESDENRLLFLNGYPSNYYVYRRINQYIKSLFQFHKIFAPLTTKGVWRLYMAIRDEYLQLLRQPYMFGKYILDESAIATVNYYFNSEQKISPSQIYLYSRSDKLATTEQVLEAIPEISDIHIAKCDYEGGNLFVFHIYDRSKFLHVKPEFITDGTKDYIMTFGDDITYLLVSHSINNISSNILVAFKYVYPRDLSDKNIPKPQKYTSKRYEIICRKNFKEFKSMIGDIMFTHNSFSK</sequence>
<gene>
    <name evidence="1" type="ORF">RF11_10691</name>
</gene>
<proteinExistence type="predicted"/>
<dbReference type="Proteomes" id="UP000031668">
    <property type="component" value="Unassembled WGS sequence"/>
</dbReference>
<reference evidence="1 2" key="1">
    <citation type="journal article" date="2014" name="Genome Biol. Evol.">
        <title>The genome of the myxosporean Thelohanellus kitauei shows adaptations to nutrient acquisition within its fish host.</title>
        <authorList>
            <person name="Yang Y."/>
            <person name="Xiong J."/>
            <person name="Zhou Z."/>
            <person name="Huo F."/>
            <person name="Miao W."/>
            <person name="Ran C."/>
            <person name="Liu Y."/>
            <person name="Zhang J."/>
            <person name="Feng J."/>
            <person name="Wang M."/>
            <person name="Wang M."/>
            <person name="Wang L."/>
            <person name="Yao B."/>
        </authorList>
    </citation>
    <scope>NUCLEOTIDE SEQUENCE [LARGE SCALE GENOMIC DNA]</scope>
    <source>
        <strain evidence="1">Wuqing</strain>
    </source>
</reference>
<organism evidence="1 2">
    <name type="scientific">Thelohanellus kitauei</name>
    <name type="common">Myxosporean</name>
    <dbReference type="NCBI Taxonomy" id="669202"/>
    <lineage>
        <taxon>Eukaryota</taxon>
        <taxon>Metazoa</taxon>
        <taxon>Cnidaria</taxon>
        <taxon>Myxozoa</taxon>
        <taxon>Myxosporea</taxon>
        <taxon>Bivalvulida</taxon>
        <taxon>Platysporina</taxon>
        <taxon>Myxobolidae</taxon>
        <taxon>Thelohanellus</taxon>
    </lineage>
</organism>
<protein>
    <submittedName>
        <fullName evidence="1">Uncharacterized protein</fullName>
    </submittedName>
</protein>
<comment type="caution">
    <text evidence="1">The sequence shown here is derived from an EMBL/GenBank/DDBJ whole genome shotgun (WGS) entry which is preliminary data.</text>
</comment>
<name>A0A0C2MYW0_THEKT</name>
<dbReference type="AlphaFoldDB" id="A0A0C2MYW0"/>
<evidence type="ECO:0000313" key="1">
    <source>
        <dbReference type="EMBL" id="KII69335.1"/>
    </source>
</evidence>
<dbReference type="EMBL" id="JWZT01002465">
    <property type="protein sequence ID" value="KII69335.1"/>
    <property type="molecule type" value="Genomic_DNA"/>
</dbReference>
<accession>A0A0C2MYW0</accession>
<keyword evidence="2" id="KW-1185">Reference proteome</keyword>
<evidence type="ECO:0000313" key="2">
    <source>
        <dbReference type="Proteomes" id="UP000031668"/>
    </source>
</evidence>